<proteinExistence type="predicted"/>
<sequence length="345" mass="38502">MDKTRLGTTDVMVSPVCLGCMGFGEPGHGQHEWTLDYAQTKPIIQRALEAGINFFDTAPVYSDGDSEAFIGRALKELGAKRKDVVLATKFYPKPVENEQTTLAYIESCLDASLARLQTDYVDLYILHMWDYNTPIEETLEALDSLVKAKKIRHIGISNAYAWQVAMANTIAKERGLTPFVSIQGHYNLIFREEEREMIPCANFFGMVITPYSSLAGGRLARKKTVDTKRKELDSYARFKYDKTEEEDRKIIDEVEKIAGELCVSMASVSLAWLMAKGAVPIAGATKPEQIEAMKAAMCLQLNEAQMECLDANYIPHALVGVMAQNKPGSSPFSRKDADLKHLEKQ</sequence>
<keyword evidence="2" id="KW-1185">Reference proteome</keyword>
<protein>
    <submittedName>
        <fullName evidence="1">Aldo/keto reductase</fullName>
    </submittedName>
</protein>
<accession>A0AC61R409</accession>
<dbReference type="EMBL" id="SRYG01000040">
    <property type="protein sequence ID" value="TGY64502.1"/>
    <property type="molecule type" value="Genomic_DNA"/>
</dbReference>
<gene>
    <name evidence="1" type="ORF">E5336_11995</name>
</gene>
<organism evidence="1 2">
    <name type="scientific">Dubosiella muris</name>
    <dbReference type="NCBI Taxonomy" id="3038133"/>
    <lineage>
        <taxon>Bacteria</taxon>
        <taxon>Bacillati</taxon>
        <taxon>Bacillota</taxon>
        <taxon>Erysipelotrichia</taxon>
        <taxon>Erysipelotrichales</taxon>
        <taxon>Erysipelotrichaceae</taxon>
        <taxon>Dubosiella</taxon>
    </lineage>
</organism>
<reference evidence="1" key="1">
    <citation type="submission" date="2019-04" db="EMBL/GenBank/DDBJ databases">
        <title>Microbes associate with the intestines of laboratory mice.</title>
        <authorList>
            <person name="Navarre W."/>
            <person name="Wong E."/>
            <person name="Huang K."/>
            <person name="Tropini C."/>
            <person name="Ng K."/>
            <person name="Yu B."/>
        </authorList>
    </citation>
    <scope>NUCLEOTIDE SEQUENCE</scope>
    <source>
        <strain evidence="1">NM09_H32</strain>
    </source>
</reference>
<evidence type="ECO:0000313" key="2">
    <source>
        <dbReference type="Proteomes" id="UP000308836"/>
    </source>
</evidence>
<name>A0AC61R409_9FIRM</name>
<comment type="caution">
    <text evidence="1">The sequence shown here is derived from an EMBL/GenBank/DDBJ whole genome shotgun (WGS) entry which is preliminary data.</text>
</comment>
<dbReference type="Proteomes" id="UP000308836">
    <property type="component" value="Unassembled WGS sequence"/>
</dbReference>
<evidence type="ECO:0000313" key="1">
    <source>
        <dbReference type="EMBL" id="TGY64502.1"/>
    </source>
</evidence>